<proteinExistence type="predicted"/>
<keyword evidence="3" id="KW-1185">Reference proteome</keyword>
<keyword evidence="1" id="KW-1133">Transmembrane helix</keyword>
<feature type="transmembrane region" description="Helical" evidence="1">
    <location>
        <begin position="146"/>
        <end position="169"/>
    </location>
</feature>
<name>A0A1H2BGC8_9BRAD</name>
<feature type="transmembrane region" description="Helical" evidence="1">
    <location>
        <begin position="113"/>
        <end position="134"/>
    </location>
</feature>
<keyword evidence="1" id="KW-0472">Membrane</keyword>
<protein>
    <submittedName>
        <fullName evidence="2">Uncharacterized protein</fullName>
    </submittedName>
</protein>
<dbReference type="EMBL" id="LT629750">
    <property type="protein sequence ID" value="SDT57082.1"/>
    <property type="molecule type" value="Genomic_DNA"/>
</dbReference>
<reference evidence="3" key="1">
    <citation type="submission" date="2016-10" db="EMBL/GenBank/DDBJ databases">
        <authorList>
            <person name="Varghese N."/>
            <person name="Submissions S."/>
        </authorList>
    </citation>
    <scope>NUCLEOTIDE SEQUENCE [LARGE SCALE GENOMIC DNA]</scope>
    <source>
        <strain evidence="3">GAS369</strain>
    </source>
</reference>
<feature type="transmembrane region" description="Helical" evidence="1">
    <location>
        <begin position="12"/>
        <end position="34"/>
    </location>
</feature>
<feature type="transmembrane region" description="Helical" evidence="1">
    <location>
        <begin position="229"/>
        <end position="247"/>
    </location>
</feature>
<feature type="transmembrane region" description="Helical" evidence="1">
    <location>
        <begin position="375"/>
        <end position="394"/>
    </location>
</feature>
<dbReference type="AlphaFoldDB" id="A0A1H2BGC8"/>
<keyword evidence="1" id="KW-0812">Transmembrane</keyword>
<accession>A0A1H2BGC8</accession>
<dbReference type="Proteomes" id="UP000243904">
    <property type="component" value="Chromosome I"/>
</dbReference>
<evidence type="ECO:0000313" key="3">
    <source>
        <dbReference type="Proteomes" id="UP000243904"/>
    </source>
</evidence>
<feature type="transmembrane region" description="Helical" evidence="1">
    <location>
        <begin position="320"/>
        <end position="338"/>
    </location>
</feature>
<feature type="transmembrane region" description="Helical" evidence="1">
    <location>
        <begin position="189"/>
        <end position="217"/>
    </location>
</feature>
<sequence>MIGAALSRWTMAYFAAALLSLLAAEIMMTVGFGFPAESVSAPDTLVLVHLVTIGWLSLVMCGALFQFVPVLTATPLHSDRLQLPALALLVAGLTALVLGFLRLDGRARFEFPFLSVAAALLGAGFALVIWNIALTLRDARPLALPAGFIGIGLAAAGAAAALGIIFALTLDGTTSSAAFVNILGRALPLHIVAGLGGWLTVTAMGVTYRLLAMFMLAPDVDGASPRATLWLAALALTLLVTGGMATVLAQRSLAPVLVSTLLVAIAALALYGRDVLRLYRSRKRRPLELNGVTAGVALVNLMLAAILCVVLTLVGRFSDYIGALVFLFGFGWLSGLMLSQMYKIVAFLTWLEVYGPVLGKTPTPRVQDLVAERPAARWFLLFFFGVWIATVALLADAGQIFRIAALAMTAVTCGIVVQMVKTRRLANVPEPRRLPGNAVPPRLLFSSTKPT</sequence>
<gene>
    <name evidence="2" type="ORF">SAMN05444158_7132</name>
</gene>
<organism evidence="2 3">
    <name type="scientific">Bradyrhizobium canariense</name>
    <dbReference type="NCBI Taxonomy" id="255045"/>
    <lineage>
        <taxon>Bacteria</taxon>
        <taxon>Pseudomonadati</taxon>
        <taxon>Pseudomonadota</taxon>
        <taxon>Alphaproteobacteria</taxon>
        <taxon>Hyphomicrobiales</taxon>
        <taxon>Nitrobacteraceae</taxon>
        <taxon>Bradyrhizobium</taxon>
    </lineage>
</organism>
<evidence type="ECO:0000313" key="2">
    <source>
        <dbReference type="EMBL" id="SDT57082.1"/>
    </source>
</evidence>
<dbReference type="RefSeq" id="WP_146690642.1">
    <property type="nucleotide sequence ID" value="NZ_LT629750.1"/>
</dbReference>
<feature type="transmembrane region" description="Helical" evidence="1">
    <location>
        <begin position="46"/>
        <end position="71"/>
    </location>
</feature>
<feature type="transmembrane region" description="Helical" evidence="1">
    <location>
        <begin position="253"/>
        <end position="271"/>
    </location>
</feature>
<feature type="transmembrane region" description="Helical" evidence="1">
    <location>
        <begin position="400"/>
        <end position="420"/>
    </location>
</feature>
<evidence type="ECO:0000256" key="1">
    <source>
        <dbReference type="SAM" id="Phobius"/>
    </source>
</evidence>
<feature type="transmembrane region" description="Helical" evidence="1">
    <location>
        <begin position="83"/>
        <end position="101"/>
    </location>
</feature>
<feature type="transmembrane region" description="Helical" evidence="1">
    <location>
        <begin position="292"/>
        <end position="314"/>
    </location>
</feature>